<protein>
    <submittedName>
        <fullName evidence="5">Transmembrane protein</fullName>
    </submittedName>
</protein>
<dbReference type="AlphaFoldDB" id="A0A0M3KHE2"/>
<reference evidence="3 4" key="2">
    <citation type="submission" date="2018-11" db="EMBL/GenBank/DDBJ databases">
        <authorList>
            <consortium name="Pathogen Informatics"/>
        </authorList>
    </citation>
    <scope>NUCLEOTIDE SEQUENCE [LARGE SCALE GENOMIC DNA]</scope>
</reference>
<gene>
    <name evidence="3" type="ORF">ASIM_LOCUS19788</name>
</gene>
<evidence type="ECO:0000313" key="3">
    <source>
        <dbReference type="EMBL" id="VDK72174.1"/>
    </source>
</evidence>
<evidence type="ECO:0000313" key="4">
    <source>
        <dbReference type="Proteomes" id="UP000267096"/>
    </source>
</evidence>
<feature type="region of interest" description="Disordered" evidence="1">
    <location>
        <begin position="1"/>
        <end position="25"/>
    </location>
</feature>
<evidence type="ECO:0000256" key="1">
    <source>
        <dbReference type="SAM" id="MobiDB-lite"/>
    </source>
</evidence>
<feature type="transmembrane region" description="Helical" evidence="2">
    <location>
        <begin position="78"/>
        <end position="97"/>
    </location>
</feature>
<keyword evidence="2" id="KW-1133">Transmembrane helix</keyword>
<dbReference type="EMBL" id="UYRR01037972">
    <property type="protein sequence ID" value="VDK72174.1"/>
    <property type="molecule type" value="Genomic_DNA"/>
</dbReference>
<dbReference type="WBParaSite" id="ASIM_0002040701-mRNA-1">
    <property type="protein sequence ID" value="ASIM_0002040701-mRNA-1"/>
    <property type="gene ID" value="ASIM_0002040701"/>
</dbReference>
<keyword evidence="4" id="KW-1185">Reference proteome</keyword>
<evidence type="ECO:0000256" key="2">
    <source>
        <dbReference type="SAM" id="Phobius"/>
    </source>
</evidence>
<keyword evidence="2" id="KW-0472">Membrane</keyword>
<organism evidence="5">
    <name type="scientific">Anisakis simplex</name>
    <name type="common">Herring worm</name>
    <dbReference type="NCBI Taxonomy" id="6269"/>
    <lineage>
        <taxon>Eukaryota</taxon>
        <taxon>Metazoa</taxon>
        <taxon>Ecdysozoa</taxon>
        <taxon>Nematoda</taxon>
        <taxon>Chromadorea</taxon>
        <taxon>Rhabditida</taxon>
        <taxon>Spirurina</taxon>
        <taxon>Ascaridomorpha</taxon>
        <taxon>Ascaridoidea</taxon>
        <taxon>Anisakidae</taxon>
        <taxon>Anisakis</taxon>
        <taxon>Anisakis simplex complex</taxon>
    </lineage>
</organism>
<name>A0A0M3KHE2_ANISI</name>
<dbReference type="Proteomes" id="UP000267096">
    <property type="component" value="Unassembled WGS sequence"/>
</dbReference>
<accession>A0A0M3KHE2</accession>
<evidence type="ECO:0000313" key="5">
    <source>
        <dbReference type="WBParaSite" id="ASIM_0002040701-mRNA-1"/>
    </source>
</evidence>
<proteinExistence type="predicted"/>
<reference evidence="5" key="1">
    <citation type="submission" date="2017-02" db="UniProtKB">
        <authorList>
            <consortium name="WormBaseParasite"/>
        </authorList>
    </citation>
    <scope>IDENTIFICATION</scope>
</reference>
<keyword evidence="2" id="KW-0812">Transmembrane</keyword>
<sequence>MSKKWEPLKDAPKRRKGYANDKPNAKNYNLDCLHTDIAFILDEVERSASDLVETVRRGVQDDLNIVSLLSSFARKAEIYPMAMLGAGVVSMMVYVSSAPFDWEQIRDSYYSRHTTL</sequence>
<feature type="compositionally biased region" description="Basic and acidic residues" evidence="1">
    <location>
        <begin position="1"/>
        <end position="11"/>
    </location>
</feature>